<feature type="transmembrane region" description="Helical" evidence="2">
    <location>
        <begin position="50"/>
        <end position="71"/>
    </location>
</feature>
<gene>
    <name evidence="3" type="ORF">SteCoe_13525</name>
</gene>
<sequence length="247" mass="28012">MEPGTDQAAQKSKTIEDKIRERNSSEKAVSTHQYYGLALELERKLVKINLILTISSIVCMLFEVAYGLAIWNINYNIQLLFVEFIFLKSVVCLMYIKRWVYLLRNNEASHPMNSVCMMSMFAIVAVCMLMSEPPSDSTAGVQYLVVTTMMDLALLVASGICVAIMKRYTRKLFYSQELFDNYVTSLSIKLLKILPIPVDMEGEYIHFKEEEELRRQQAKLKKSKNNGPPPAAAPPANAPPANNNQDE</sequence>
<evidence type="ECO:0000313" key="3">
    <source>
        <dbReference type="EMBL" id="OMJ85210.1"/>
    </source>
</evidence>
<feature type="compositionally biased region" description="Pro residues" evidence="1">
    <location>
        <begin position="227"/>
        <end position="238"/>
    </location>
</feature>
<feature type="transmembrane region" description="Helical" evidence="2">
    <location>
        <begin position="108"/>
        <end position="131"/>
    </location>
</feature>
<protein>
    <submittedName>
        <fullName evidence="3">Uncharacterized protein</fullName>
    </submittedName>
</protein>
<feature type="transmembrane region" description="Helical" evidence="2">
    <location>
        <begin position="77"/>
        <end position="96"/>
    </location>
</feature>
<feature type="region of interest" description="Disordered" evidence="1">
    <location>
        <begin position="1"/>
        <end position="24"/>
    </location>
</feature>
<feature type="compositionally biased region" description="Basic and acidic residues" evidence="1">
    <location>
        <begin position="13"/>
        <end position="24"/>
    </location>
</feature>
<evidence type="ECO:0000256" key="2">
    <source>
        <dbReference type="SAM" id="Phobius"/>
    </source>
</evidence>
<dbReference type="EMBL" id="MPUH01000244">
    <property type="protein sequence ID" value="OMJ85210.1"/>
    <property type="molecule type" value="Genomic_DNA"/>
</dbReference>
<dbReference type="Proteomes" id="UP000187209">
    <property type="component" value="Unassembled WGS sequence"/>
</dbReference>
<comment type="caution">
    <text evidence="3">The sequence shown here is derived from an EMBL/GenBank/DDBJ whole genome shotgun (WGS) entry which is preliminary data.</text>
</comment>
<evidence type="ECO:0000313" key="4">
    <source>
        <dbReference type="Proteomes" id="UP000187209"/>
    </source>
</evidence>
<keyword evidence="2" id="KW-0812">Transmembrane</keyword>
<keyword evidence="2" id="KW-1133">Transmembrane helix</keyword>
<reference evidence="3 4" key="1">
    <citation type="submission" date="2016-11" db="EMBL/GenBank/DDBJ databases">
        <title>The macronuclear genome of Stentor coeruleus: a giant cell with tiny introns.</title>
        <authorList>
            <person name="Slabodnick M."/>
            <person name="Ruby J.G."/>
            <person name="Reiff S.B."/>
            <person name="Swart E.C."/>
            <person name="Gosai S."/>
            <person name="Prabakaran S."/>
            <person name="Witkowska E."/>
            <person name="Larue G.E."/>
            <person name="Fisher S."/>
            <person name="Freeman R.M."/>
            <person name="Gunawardena J."/>
            <person name="Chu W."/>
            <person name="Stover N.A."/>
            <person name="Gregory B.D."/>
            <person name="Nowacki M."/>
            <person name="Derisi J."/>
            <person name="Roy S.W."/>
            <person name="Marshall W.F."/>
            <person name="Sood P."/>
        </authorList>
    </citation>
    <scope>NUCLEOTIDE SEQUENCE [LARGE SCALE GENOMIC DNA]</scope>
    <source>
        <strain evidence="3">WM001</strain>
    </source>
</reference>
<dbReference type="AlphaFoldDB" id="A0A1R2C8C2"/>
<feature type="transmembrane region" description="Helical" evidence="2">
    <location>
        <begin position="143"/>
        <end position="165"/>
    </location>
</feature>
<keyword evidence="2" id="KW-0472">Membrane</keyword>
<organism evidence="3 4">
    <name type="scientific">Stentor coeruleus</name>
    <dbReference type="NCBI Taxonomy" id="5963"/>
    <lineage>
        <taxon>Eukaryota</taxon>
        <taxon>Sar</taxon>
        <taxon>Alveolata</taxon>
        <taxon>Ciliophora</taxon>
        <taxon>Postciliodesmatophora</taxon>
        <taxon>Heterotrichea</taxon>
        <taxon>Heterotrichida</taxon>
        <taxon>Stentoridae</taxon>
        <taxon>Stentor</taxon>
    </lineage>
</organism>
<name>A0A1R2C8C2_9CILI</name>
<proteinExistence type="predicted"/>
<keyword evidence="4" id="KW-1185">Reference proteome</keyword>
<evidence type="ECO:0000256" key="1">
    <source>
        <dbReference type="SAM" id="MobiDB-lite"/>
    </source>
</evidence>
<feature type="region of interest" description="Disordered" evidence="1">
    <location>
        <begin position="215"/>
        <end position="247"/>
    </location>
</feature>
<accession>A0A1R2C8C2</accession>